<dbReference type="InterPro" id="IPR007627">
    <property type="entry name" value="RNA_pol_sigma70_r2"/>
</dbReference>
<reference evidence="7 8" key="1">
    <citation type="submission" date="2016-08" db="EMBL/GenBank/DDBJ databases">
        <authorList>
            <person name="Seilhamer J.J."/>
        </authorList>
    </citation>
    <scope>NUCLEOTIDE SEQUENCE [LARGE SCALE GENOMIC DNA]</scope>
    <source>
        <strain evidence="7">M3/6</strain>
    </source>
</reference>
<dbReference type="SUPFAM" id="SSF88946">
    <property type="entry name" value="Sigma2 domain of RNA polymerase sigma factors"/>
    <property type="match status" value="1"/>
</dbReference>
<dbReference type="NCBIfam" id="TIGR02937">
    <property type="entry name" value="sigma70-ECF"/>
    <property type="match status" value="1"/>
</dbReference>
<proteinExistence type="inferred from homology"/>
<name>A0A1R3T179_9BACT</name>
<feature type="domain" description="RNA polymerase sigma-70 region 2" evidence="5">
    <location>
        <begin position="18"/>
        <end position="74"/>
    </location>
</feature>
<keyword evidence="8" id="KW-1185">Reference proteome</keyword>
<dbReference type="Gene3D" id="1.10.1740.10">
    <property type="match status" value="1"/>
</dbReference>
<dbReference type="Pfam" id="PF04542">
    <property type="entry name" value="Sigma70_r2"/>
    <property type="match status" value="1"/>
</dbReference>
<dbReference type="Pfam" id="PF08281">
    <property type="entry name" value="Sigma70_r4_2"/>
    <property type="match status" value="1"/>
</dbReference>
<evidence type="ECO:0000256" key="3">
    <source>
        <dbReference type="ARBA" id="ARBA00023082"/>
    </source>
</evidence>
<keyword evidence="7" id="KW-0240">DNA-directed RNA polymerase</keyword>
<evidence type="ECO:0000259" key="6">
    <source>
        <dbReference type="Pfam" id="PF08281"/>
    </source>
</evidence>
<dbReference type="Gene3D" id="1.10.10.10">
    <property type="entry name" value="Winged helix-like DNA-binding domain superfamily/Winged helix DNA-binding domain"/>
    <property type="match status" value="1"/>
</dbReference>
<dbReference type="Proteomes" id="UP000187464">
    <property type="component" value="Chromosome I"/>
</dbReference>
<evidence type="ECO:0000256" key="2">
    <source>
        <dbReference type="ARBA" id="ARBA00023015"/>
    </source>
</evidence>
<dbReference type="RefSeq" id="WP_019537761.1">
    <property type="nucleotide sequence ID" value="NZ_DAMBAO010000013.1"/>
</dbReference>
<dbReference type="GO" id="GO:0016987">
    <property type="term" value="F:sigma factor activity"/>
    <property type="evidence" value="ECO:0007669"/>
    <property type="project" value="UniProtKB-KW"/>
</dbReference>
<dbReference type="InterPro" id="IPR036388">
    <property type="entry name" value="WH-like_DNA-bd_sf"/>
</dbReference>
<dbReference type="GO" id="GO:0003677">
    <property type="term" value="F:DNA binding"/>
    <property type="evidence" value="ECO:0007669"/>
    <property type="project" value="InterPro"/>
</dbReference>
<dbReference type="GO" id="GO:0000428">
    <property type="term" value="C:DNA-directed RNA polymerase complex"/>
    <property type="evidence" value="ECO:0007669"/>
    <property type="project" value="UniProtKB-KW"/>
</dbReference>
<dbReference type="PANTHER" id="PTHR43133:SF25">
    <property type="entry name" value="RNA POLYMERASE SIGMA FACTOR RFAY-RELATED"/>
    <property type="match status" value="1"/>
</dbReference>
<feature type="domain" description="RNA polymerase sigma factor 70 region 4 type 2" evidence="6">
    <location>
        <begin position="110"/>
        <end position="160"/>
    </location>
</feature>
<protein>
    <submittedName>
        <fullName evidence="7">DNA-directed RNA polymerase</fullName>
    </submittedName>
</protein>
<accession>A0A1R3T179</accession>
<dbReference type="InterPro" id="IPR039425">
    <property type="entry name" value="RNA_pol_sigma-70-like"/>
</dbReference>
<dbReference type="GO" id="GO:0006352">
    <property type="term" value="P:DNA-templated transcription initiation"/>
    <property type="evidence" value="ECO:0007669"/>
    <property type="project" value="InterPro"/>
</dbReference>
<sequence length="172" mass="20325">MKTKISFEKQLLGLQDNMFNFALTLTADREEAKDLLQETTLRVLDNKEKYYENVNFKGWVFTIMHNIFVNNYRKIVRSQTIIDKTENLYHLNLPQDSGFDTPDGAYTIKEINKAINSFTDEYKVPFSMHVSGYKYEEIAKHLGLPIGTVKSRIFFARKRLQELLKDFRFYSE</sequence>
<evidence type="ECO:0000259" key="5">
    <source>
        <dbReference type="Pfam" id="PF04542"/>
    </source>
</evidence>
<dbReference type="InterPro" id="IPR013249">
    <property type="entry name" value="RNA_pol_sigma70_r4_t2"/>
</dbReference>
<dbReference type="CDD" id="cd06171">
    <property type="entry name" value="Sigma70_r4"/>
    <property type="match status" value="1"/>
</dbReference>
<gene>
    <name evidence="7" type="ORF">PSM36_0996</name>
</gene>
<evidence type="ECO:0000313" key="7">
    <source>
        <dbReference type="EMBL" id="SCD19822.1"/>
    </source>
</evidence>
<dbReference type="PANTHER" id="PTHR43133">
    <property type="entry name" value="RNA POLYMERASE ECF-TYPE SIGMA FACTO"/>
    <property type="match status" value="1"/>
</dbReference>
<evidence type="ECO:0000313" key="8">
    <source>
        <dbReference type="Proteomes" id="UP000187464"/>
    </source>
</evidence>
<dbReference type="STRING" id="1642647.PSM36_0996"/>
<dbReference type="InterPro" id="IPR013325">
    <property type="entry name" value="RNA_pol_sigma_r2"/>
</dbReference>
<comment type="similarity">
    <text evidence="1">Belongs to the sigma-70 factor family. ECF subfamily.</text>
</comment>
<dbReference type="SUPFAM" id="SSF88659">
    <property type="entry name" value="Sigma3 and sigma4 domains of RNA polymerase sigma factors"/>
    <property type="match status" value="1"/>
</dbReference>
<dbReference type="InterPro" id="IPR014284">
    <property type="entry name" value="RNA_pol_sigma-70_dom"/>
</dbReference>
<keyword evidence="2" id="KW-0805">Transcription regulation</keyword>
<dbReference type="AlphaFoldDB" id="A0A1R3T179"/>
<organism evidence="7 8">
    <name type="scientific">Proteiniphilum saccharofermentans</name>
    <dbReference type="NCBI Taxonomy" id="1642647"/>
    <lineage>
        <taxon>Bacteria</taxon>
        <taxon>Pseudomonadati</taxon>
        <taxon>Bacteroidota</taxon>
        <taxon>Bacteroidia</taxon>
        <taxon>Bacteroidales</taxon>
        <taxon>Dysgonomonadaceae</taxon>
        <taxon>Proteiniphilum</taxon>
    </lineage>
</organism>
<evidence type="ECO:0000256" key="1">
    <source>
        <dbReference type="ARBA" id="ARBA00010641"/>
    </source>
</evidence>
<dbReference type="KEGG" id="psac:PSM36_0996"/>
<dbReference type="EMBL" id="LT605205">
    <property type="protein sequence ID" value="SCD19822.1"/>
    <property type="molecule type" value="Genomic_DNA"/>
</dbReference>
<keyword evidence="3" id="KW-0731">Sigma factor</keyword>
<keyword evidence="4" id="KW-0804">Transcription</keyword>
<evidence type="ECO:0000256" key="4">
    <source>
        <dbReference type="ARBA" id="ARBA00023163"/>
    </source>
</evidence>
<dbReference type="InterPro" id="IPR013324">
    <property type="entry name" value="RNA_pol_sigma_r3/r4-like"/>
</dbReference>